<dbReference type="Proteomes" id="UP000830375">
    <property type="component" value="Unassembled WGS sequence"/>
</dbReference>
<reference evidence="1 2" key="1">
    <citation type="submission" date="2022-01" db="EMBL/GenBank/DDBJ databases">
        <title>A high-quality chromosome-level genome assembly of rohu carp, Labeo rohita.</title>
        <authorList>
            <person name="Arick M.A. II"/>
            <person name="Hsu C.-Y."/>
            <person name="Magbanua Z."/>
            <person name="Pechanova O."/>
            <person name="Grover C."/>
            <person name="Miller E."/>
            <person name="Thrash A."/>
            <person name="Ezzel L."/>
            <person name="Alam S."/>
            <person name="Benzie J."/>
            <person name="Hamilton M."/>
            <person name="Karsi A."/>
            <person name="Lawrence M.L."/>
            <person name="Peterson D.G."/>
        </authorList>
    </citation>
    <scope>NUCLEOTIDE SEQUENCE [LARGE SCALE GENOMIC DNA]</scope>
    <source>
        <strain evidence="2">BAU-BD-2019</strain>
        <tissue evidence="1">Blood</tissue>
    </source>
</reference>
<sequence>MLGKAKADKSDPYLSLLEYRNSPVDGLKSPAQLLMSCRLWSTLPNTNQQFLPKVVRCKDVIAKRLHKQQHEKGYYDRSARPFSQLKDGQTVRVQEQGYWKTAVIVRAATTERLYHMRTADGQEYRRNRRHLLDTK</sequence>
<organism evidence="1 2">
    <name type="scientific">Labeo rohita</name>
    <name type="common">Indian major carp</name>
    <name type="synonym">Cyprinus rohita</name>
    <dbReference type="NCBI Taxonomy" id="84645"/>
    <lineage>
        <taxon>Eukaryota</taxon>
        <taxon>Metazoa</taxon>
        <taxon>Chordata</taxon>
        <taxon>Craniata</taxon>
        <taxon>Vertebrata</taxon>
        <taxon>Euteleostomi</taxon>
        <taxon>Actinopterygii</taxon>
        <taxon>Neopterygii</taxon>
        <taxon>Teleostei</taxon>
        <taxon>Ostariophysi</taxon>
        <taxon>Cypriniformes</taxon>
        <taxon>Cyprinidae</taxon>
        <taxon>Labeoninae</taxon>
        <taxon>Labeonini</taxon>
        <taxon>Labeo</taxon>
    </lineage>
</organism>
<accession>A0ABQ8LAE9</accession>
<dbReference type="PANTHER" id="PTHR33244:SF3">
    <property type="entry name" value="PEPTIDASE A2 DOMAIN-CONTAINING PROTEIN"/>
    <property type="match status" value="1"/>
</dbReference>
<evidence type="ECO:0000313" key="2">
    <source>
        <dbReference type="Proteomes" id="UP000830375"/>
    </source>
</evidence>
<dbReference type="EMBL" id="JACTAM010000162">
    <property type="protein sequence ID" value="KAI2647738.1"/>
    <property type="molecule type" value="Genomic_DNA"/>
</dbReference>
<comment type="caution">
    <text evidence="1">The sequence shown here is derived from an EMBL/GenBank/DDBJ whole genome shotgun (WGS) entry which is preliminary data.</text>
</comment>
<evidence type="ECO:0000313" key="1">
    <source>
        <dbReference type="EMBL" id="KAI2647738.1"/>
    </source>
</evidence>
<name>A0ABQ8LAE9_LABRO</name>
<gene>
    <name evidence="1" type="ORF">H4Q32_029899</name>
</gene>
<dbReference type="PANTHER" id="PTHR33244">
    <property type="entry name" value="INTEGRASE CATALYTIC DOMAIN-CONTAINING PROTEIN-RELATED"/>
    <property type="match status" value="1"/>
</dbReference>
<proteinExistence type="predicted"/>
<keyword evidence="2" id="KW-1185">Reference proteome</keyword>
<protein>
    <submittedName>
        <fullName evidence="1">ORC1-type DNA replication protein 2</fullName>
    </submittedName>
</protein>